<dbReference type="SMART" id="SM00415">
    <property type="entry name" value="HSF"/>
    <property type="match status" value="1"/>
</dbReference>
<protein>
    <recommendedName>
        <fullName evidence="9">HSF-type DNA-binding domain-containing protein</fullName>
    </recommendedName>
</protein>
<evidence type="ECO:0000256" key="5">
    <source>
        <dbReference type="ARBA" id="ARBA00023163"/>
    </source>
</evidence>
<evidence type="ECO:0000313" key="10">
    <source>
        <dbReference type="Ensembl" id="ENSPTXP00000016117.1"/>
    </source>
</evidence>
<feature type="region of interest" description="Disordered" evidence="8">
    <location>
        <begin position="23"/>
        <end position="43"/>
    </location>
</feature>
<dbReference type="GeneTree" id="ENSGT00940000157452"/>
<comment type="similarity">
    <text evidence="2 7">Belongs to the HSF family.</text>
</comment>
<dbReference type="InterPro" id="IPR000232">
    <property type="entry name" value="HSF_DNA-bd"/>
</dbReference>
<keyword evidence="4" id="KW-0238">DNA-binding</keyword>
<reference evidence="10" key="2">
    <citation type="submission" date="2025-09" db="UniProtKB">
        <authorList>
            <consortium name="Ensembl"/>
        </authorList>
    </citation>
    <scope>IDENTIFICATION</scope>
</reference>
<evidence type="ECO:0000256" key="2">
    <source>
        <dbReference type="ARBA" id="ARBA00006403"/>
    </source>
</evidence>
<organism evidence="10 11">
    <name type="scientific">Pseudonaja textilis</name>
    <name type="common">Eastern brown snake</name>
    <dbReference type="NCBI Taxonomy" id="8673"/>
    <lineage>
        <taxon>Eukaryota</taxon>
        <taxon>Metazoa</taxon>
        <taxon>Chordata</taxon>
        <taxon>Craniata</taxon>
        <taxon>Vertebrata</taxon>
        <taxon>Euteleostomi</taxon>
        <taxon>Lepidosauria</taxon>
        <taxon>Squamata</taxon>
        <taxon>Bifurcata</taxon>
        <taxon>Unidentata</taxon>
        <taxon>Episquamata</taxon>
        <taxon>Toxicofera</taxon>
        <taxon>Serpentes</taxon>
        <taxon>Colubroidea</taxon>
        <taxon>Elapidae</taxon>
        <taxon>Hydrophiinae</taxon>
        <taxon>Pseudonaja</taxon>
    </lineage>
</organism>
<name>A0A670YWD6_PSETE</name>
<dbReference type="FunFam" id="1.10.10.10:FF:000349">
    <property type="entry name" value="Heat shock transcription factor, Y-linked"/>
    <property type="match status" value="1"/>
</dbReference>
<dbReference type="Gene3D" id="1.10.10.10">
    <property type="entry name" value="Winged helix-like DNA-binding domain superfamily/Winged helix DNA-binding domain"/>
    <property type="match status" value="1"/>
</dbReference>
<keyword evidence="5" id="KW-0804">Transcription</keyword>
<dbReference type="InterPro" id="IPR036388">
    <property type="entry name" value="WH-like_DNA-bd_sf"/>
</dbReference>
<feature type="compositionally biased region" description="Polar residues" evidence="8">
    <location>
        <begin position="226"/>
        <end position="238"/>
    </location>
</feature>
<dbReference type="PANTHER" id="PTHR10015">
    <property type="entry name" value="HEAT SHOCK TRANSCRIPTION FACTOR"/>
    <property type="match status" value="1"/>
</dbReference>
<sequence length="425" mass="47508">MATAESYLADHRELDALPAVQTHPASDEDEAAVPPTIPLPATPLHDKTAAGDFALRSMLEENAFQALSDGPWAKRPRLSLCEEVGLEDNDFLSLTFPKKLWKIVESDQFKSLWWDDEGSCVVIDEELFKKEVLERKGPMRIFETDCMKSFIRQLNLYGFSKMRQNFQRSRFLAKRIVDVLQFYHNPNFKRGCPHLLARCKRRVGIKNMPPVAFSLEEDFEDPPSLGSPSRENSFLSTSPKDKMHKLGLRKPPVTKSLGGTLGRLRSGFAPSPAPLRSSDQGPPEDTENKINQLAPFHLPQHPNHARVNTHEIDSTTTTSATSLYHVIPPVPNSPFAPMMGLPTFPTMYPDLSAMQAHWASILPFCNPWFSMPMIAAASAISMSRSSHHHRTPSYHHCPNCNCTSNPPSASKGPGPKTADYAGYHR</sequence>
<dbReference type="Ensembl" id="ENSPTXT00000016608.1">
    <property type="protein sequence ID" value="ENSPTXP00000016117.1"/>
    <property type="gene ID" value="ENSPTXG00000011139.1"/>
</dbReference>
<dbReference type="Proteomes" id="UP000472273">
    <property type="component" value="Unplaced"/>
</dbReference>
<dbReference type="GO" id="GO:0005634">
    <property type="term" value="C:nucleus"/>
    <property type="evidence" value="ECO:0007669"/>
    <property type="project" value="UniProtKB-SubCell"/>
</dbReference>
<dbReference type="AlphaFoldDB" id="A0A670YWD6"/>
<evidence type="ECO:0000256" key="1">
    <source>
        <dbReference type="ARBA" id="ARBA00004123"/>
    </source>
</evidence>
<feature type="region of interest" description="Disordered" evidence="8">
    <location>
        <begin position="218"/>
        <end position="289"/>
    </location>
</feature>
<keyword evidence="3" id="KW-0805">Transcription regulation</keyword>
<dbReference type="PANTHER" id="PTHR10015:SF336">
    <property type="entry name" value="HEAT SHOCK TRANSCRIPTION FACTOR, Y-LINKED"/>
    <property type="match status" value="1"/>
</dbReference>
<dbReference type="InterPro" id="IPR036390">
    <property type="entry name" value="WH_DNA-bd_sf"/>
</dbReference>
<dbReference type="GO" id="GO:0003700">
    <property type="term" value="F:DNA-binding transcription factor activity"/>
    <property type="evidence" value="ECO:0007669"/>
    <property type="project" value="InterPro"/>
</dbReference>
<evidence type="ECO:0000256" key="6">
    <source>
        <dbReference type="ARBA" id="ARBA00023242"/>
    </source>
</evidence>
<keyword evidence="11" id="KW-1185">Reference proteome</keyword>
<evidence type="ECO:0000256" key="3">
    <source>
        <dbReference type="ARBA" id="ARBA00023015"/>
    </source>
</evidence>
<dbReference type="Pfam" id="PF00447">
    <property type="entry name" value="HSF_DNA-bind"/>
    <property type="match status" value="1"/>
</dbReference>
<feature type="compositionally biased region" description="Low complexity" evidence="8">
    <location>
        <begin position="256"/>
        <end position="267"/>
    </location>
</feature>
<evidence type="ECO:0000256" key="8">
    <source>
        <dbReference type="SAM" id="MobiDB-lite"/>
    </source>
</evidence>
<feature type="domain" description="HSF-type DNA-binding" evidence="9">
    <location>
        <begin position="92"/>
        <end position="202"/>
    </location>
</feature>
<accession>A0A670YWD6</accession>
<evidence type="ECO:0000256" key="7">
    <source>
        <dbReference type="RuleBase" id="RU004020"/>
    </source>
</evidence>
<reference evidence="10" key="1">
    <citation type="submission" date="2025-08" db="UniProtKB">
        <authorList>
            <consortium name="Ensembl"/>
        </authorList>
    </citation>
    <scope>IDENTIFICATION</scope>
</reference>
<feature type="region of interest" description="Disordered" evidence="8">
    <location>
        <begin position="405"/>
        <end position="425"/>
    </location>
</feature>
<evidence type="ECO:0000256" key="4">
    <source>
        <dbReference type="ARBA" id="ARBA00023125"/>
    </source>
</evidence>
<evidence type="ECO:0000313" key="11">
    <source>
        <dbReference type="Proteomes" id="UP000472273"/>
    </source>
</evidence>
<keyword evidence="6" id="KW-0539">Nucleus</keyword>
<gene>
    <name evidence="10" type="primary">LOC113446757</name>
</gene>
<evidence type="ECO:0000259" key="9">
    <source>
        <dbReference type="SMART" id="SM00415"/>
    </source>
</evidence>
<dbReference type="SUPFAM" id="SSF46785">
    <property type="entry name" value="Winged helix' DNA-binding domain"/>
    <property type="match status" value="1"/>
</dbReference>
<dbReference type="OMA" id="PSHARVN"/>
<dbReference type="GO" id="GO:0043565">
    <property type="term" value="F:sequence-specific DNA binding"/>
    <property type="evidence" value="ECO:0007669"/>
    <property type="project" value="InterPro"/>
</dbReference>
<proteinExistence type="inferred from homology"/>
<comment type="subcellular location">
    <subcellularLocation>
        <location evidence="1">Nucleus</location>
    </subcellularLocation>
</comment>